<dbReference type="InterPro" id="IPR043502">
    <property type="entry name" value="DNA/RNA_pol_sf"/>
</dbReference>
<dbReference type="Gene3D" id="3.10.10.10">
    <property type="entry name" value="HIV Type 1 Reverse Transcriptase, subunit A, domain 1"/>
    <property type="match status" value="1"/>
</dbReference>
<dbReference type="SUPFAM" id="SSF56672">
    <property type="entry name" value="DNA/RNA polymerases"/>
    <property type="match status" value="1"/>
</dbReference>
<comment type="caution">
    <text evidence="1">The sequence shown here is derived from an EMBL/GenBank/DDBJ whole genome shotgun (WGS) entry which is preliminary data.</text>
</comment>
<gene>
    <name evidence="1" type="ORF">PACLA_8A038508</name>
</gene>
<name>A0A7D9HF21_PARCT</name>
<evidence type="ECO:0000313" key="2">
    <source>
        <dbReference type="Proteomes" id="UP001152795"/>
    </source>
</evidence>
<protein>
    <submittedName>
        <fullName evidence="1">Uncharacterized protein</fullName>
    </submittedName>
</protein>
<reference evidence="1" key="1">
    <citation type="submission" date="2020-04" db="EMBL/GenBank/DDBJ databases">
        <authorList>
            <person name="Alioto T."/>
            <person name="Alioto T."/>
            <person name="Gomez Garrido J."/>
        </authorList>
    </citation>
    <scope>NUCLEOTIDE SEQUENCE</scope>
    <source>
        <strain evidence="1">A484AB</strain>
    </source>
</reference>
<dbReference type="EMBL" id="CACRXK020000541">
    <property type="protein sequence ID" value="CAB3982784.1"/>
    <property type="molecule type" value="Genomic_DNA"/>
</dbReference>
<dbReference type="Gene3D" id="3.30.70.270">
    <property type="match status" value="1"/>
</dbReference>
<dbReference type="AlphaFoldDB" id="A0A7D9HF21"/>
<dbReference type="Proteomes" id="UP001152795">
    <property type="component" value="Unassembled WGS sequence"/>
</dbReference>
<accession>A0A7D9HF21</accession>
<dbReference type="InterPro" id="IPR043128">
    <property type="entry name" value="Rev_trsase/Diguanyl_cyclase"/>
</dbReference>
<proteinExistence type="predicted"/>
<dbReference type="PANTHER" id="PTHR47331:SF1">
    <property type="entry name" value="GAG-LIKE PROTEIN"/>
    <property type="match status" value="1"/>
</dbReference>
<dbReference type="PANTHER" id="PTHR47331">
    <property type="entry name" value="PHD-TYPE DOMAIN-CONTAINING PROTEIN"/>
    <property type="match status" value="1"/>
</dbReference>
<dbReference type="OrthoDB" id="5984638at2759"/>
<keyword evidence="2" id="KW-1185">Reference proteome</keyword>
<organism evidence="1 2">
    <name type="scientific">Paramuricea clavata</name>
    <name type="common">Red gorgonian</name>
    <name type="synonym">Violescent sea-whip</name>
    <dbReference type="NCBI Taxonomy" id="317549"/>
    <lineage>
        <taxon>Eukaryota</taxon>
        <taxon>Metazoa</taxon>
        <taxon>Cnidaria</taxon>
        <taxon>Anthozoa</taxon>
        <taxon>Octocorallia</taxon>
        <taxon>Malacalcyonacea</taxon>
        <taxon>Plexauridae</taxon>
        <taxon>Paramuricea</taxon>
    </lineage>
</organism>
<sequence>MDAKLTKVDKNELLSIENPQYEHVKAKYPHLAQVNLTDNNKKDQLPIHVISSVGDYARIKTNRPPVVGEAGEPVAEYTKQRRFIMSPGNEIDRQTMFLTQTSHVDYEELCRLDVLGLKDSTEHDQDIVHAEFKDQLVKDAQLQEGIVEEAHTTVTDKEFYIPHKGMVKESSETTKLQVVYDASAKEDPSSPSLNECLYPGTPLQNKLWDVLIQQRAFPVMVSSDICQAFLQIRIKAAERDALRFHWCRDDLSPLKTLRFTRVLFGLVPSPYLLHGVIETHLDIWSKTYLEEVEHLRRSMYVDDLLSGGLTVDQPTRRKEISREILQDATFELHKWSSNVPQLEVDEVHQVSEFSDEQSYAKTQLMVKPKESKVLV</sequence>
<evidence type="ECO:0000313" key="1">
    <source>
        <dbReference type="EMBL" id="CAB3982784.1"/>
    </source>
</evidence>